<reference evidence="5" key="1">
    <citation type="journal article" date="2015" name="Nat. Genet.">
        <title>The pineapple genome and the evolution of CAM photosynthesis.</title>
        <authorList>
            <person name="Ming R."/>
            <person name="VanBuren R."/>
            <person name="Wai C.M."/>
            <person name="Tang H."/>
            <person name="Schatz M.C."/>
            <person name="Bowers J.E."/>
            <person name="Lyons E."/>
            <person name="Wang M.L."/>
            <person name="Chen J."/>
            <person name="Biggers E."/>
            <person name="Zhang J."/>
            <person name="Huang L."/>
            <person name="Zhang L."/>
            <person name="Miao W."/>
            <person name="Zhang J."/>
            <person name="Ye Z."/>
            <person name="Miao C."/>
            <person name="Lin Z."/>
            <person name="Wang H."/>
            <person name="Zhou H."/>
            <person name="Yim W.C."/>
            <person name="Priest H.D."/>
            <person name="Zheng C."/>
            <person name="Woodhouse M."/>
            <person name="Edger P.P."/>
            <person name="Guyot R."/>
            <person name="Guo H.B."/>
            <person name="Guo H."/>
            <person name="Zheng G."/>
            <person name="Singh R."/>
            <person name="Sharma A."/>
            <person name="Min X."/>
            <person name="Zheng Y."/>
            <person name="Lee H."/>
            <person name="Gurtowski J."/>
            <person name="Sedlazeck F.J."/>
            <person name="Harkess A."/>
            <person name="McKain M.R."/>
            <person name="Liao Z."/>
            <person name="Fang J."/>
            <person name="Liu J."/>
            <person name="Zhang X."/>
            <person name="Zhang Q."/>
            <person name="Hu W."/>
            <person name="Qin Y."/>
            <person name="Wang K."/>
            <person name="Chen L.Y."/>
            <person name="Shirley N."/>
            <person name="Lin Y.R."/>
            <person name="Liu L.Y."/>
            <person name="Hernandez A.G."/>
            <person name="Wright C.L."/>
            <person name="Bulone V."/>
            <person name="Tuskan G.A."/>
            <person name="Heath K."/>
            <person name="Zee F."/>
            <person name="Moore P.H."/>
            <person name="Sunkar R."/>
            <person name="Leebens-Mack J.H."/>
            <person name="Mockler T."/>
            <person name="Bennetzen J.L."/>
            <person name="Freeling M."/>
            <person name="Sankoff D."/>
            <person name="Paterson A.H."/>
            <person name="Zhu X."/>
            <person name="Yang X."/>
            <person name="Smith J.A."/>
            <person name="Cushman J.C."/>
            <person name="Paull R.E."/>
            <person name="Yu Q."/>
        </authorList>
    </citation>
    <scope>NUCLEOTIDE SEQUENCE [LARGE SCALE GENOMIC DNA]</scope>
    <source>
        <strain evidence="5">cv. F153</strain>
    </source>
</reference>
<comment type="subcellular location">
    <subcellularLocation>
        <location evidence="1">Nucleus</location>
    </subcellularLocation>
</comment>
<evidence type="ECO:0000259" key="4">
    <source>
        <dbReference type="Pfam" id="PF13934"/>
    </source>
</evidence>
<dbReference type="GO" id="GO:0004842">
    <property type="term" value="F:ubiquitin-protein transferase activity"/>
    <property type="evidence" value="ECO:0007669"/>
    <property type="project" value="InterPro"/>
</dbReference>
<keyword evidence="5" id="KW-1185">Reference proteome</keyword>
<dbReference type="InterPro" id="IPR013083">
    <property type="entry name" value="Znf_RING/FYVE/PHD"/>
</dbReference>
<evidence type="ECO:0000256" key="2">
    <source>
        <dbReference type="ARBA" id="ARBA00023242"/>
    </source>
</evidence>
<dbReference type="Pfam" id="PF13934">
    <property type="entry name" value="ELYS"/>
    <property type="match status" value="1"/>
</dbReference>
<dbReference type="Gene3D" id="3.30.40.10">
    <property type="entry name" value="Zinc/RING finger domain, C3HC4 (zinc finger)"/>
    <property type="match status" value="1"/>
</dbReference>
<dbReference type="AlphaFoldDB" id="A0A6P5G9N9"/>
<gene>
    <name evidence="6" type="primary">LOC109719627</name>
</gene>
<accession>A0A6P5G9N9</accession>
<proteinExistence type="predicted"/>
<dbReference type="InterPro" id="IPR025151">
    <property type="entry name" value="ELYS_dom"/>
</dbReference>
<dbReference type="PANTHER" id="PTHR47358:SF2">
    <property type="entry name" value="E3 UBIQUITIN-PROTEIN LIGASE HOS1"/>
    <property type="match status" value="1"/>
</dbReference>
<keyword evidence="2" id="KW-0539">Nucleus</keyword>
<evidence type="ECO:0000256" key="1">
    <source>
        <dbReference type="ARBA" id="ARBA00004123"/>
    </source>
</evidence>
<feature type="region of interest" description="Disordered" evidence="3">
    <location>
        <begin position="908"/>
        <end position="966"/>
    </location>
</feature>
<dbReference type="SMR" id="A0A6P5G9N9"/>
<protein>
    <submittedName>
        <fullName evidence="6">E3 ubiquitin-protein ligase HOS1</fullName>
    </submittedName>
</protein>
<sequence>MAMATDGDARISSRPLPNYDSSIVQDALEQLASIDLIALCNEAKIEHCRATRDLSSCGRYVQHVLSSCGHASLCAECSQRCDVCPVCRTSIPNIGSRVQLRLYYKCIEAGLISKRHDDRFQEKESSRNHSMTDIQRLYLLFDVALENNLVSLICNYVTDVCMDEHAVSSDPVLSFLFDEVVIKDWCKRTVKNIISNLQEKYTLEVKAMKSELCSFQKFASQLAGISSVLEVMVSLFKDTFSAQLPDLHQLFESTLKAEQHLEVMIWCTRHNFLEGVQSHYSDPALWNLHVVERKLAAVERSWPKLSGDAANSFGPDGAILFIEQALENLGIEQTNIQTNDEEVDILCLLDENSPLFFLSKVDKANRNGYPFRDLRVAADVLFLRGTSDTVVAKHAVFLYYLFDRHWTRPEVEWKYLIDDFAATFGITKHSLLESLVFYLLDDHSVEALQEANRLLQEIAGRETHPKIAQVLLERHCPDVALSVQRCTGRDDFCSNANIEHDSLGEAVTAVRVRIECGLLTEAFMYHRMHCSKVKESKSKHAALSNIAKSDSWLYHVEVLVTEIYYLCMRRNLLDRMIELPWDSVEEKCLHKCLLDHACQRPSEIYGSLLVVFYLQRYRYSEAYQVDRKLQNLELSTLETASEDEITQTRLIARWRQGLVVRSLELLPEVERQKVVSTNVANDLSHESPNHSILSPVDSFVLQNKVSSHLEKYNAHTPLNKTSSNSHKEFGSRKAPTIIQRRLLTTPEDPIDSKMNLTSASYGMYSSKNQNGEISKSKGMSNVRESTWQAGFRQGHQHAGHLLPRKFHFGSHGTPLKEQTNTSSLRLPYDVRFQEESIRTNRLDFTGRAENSHLFSPEDASLGRKEQENIAQSNVTAEELIDDKSLTELSKQNLLESFSTKRVEEADIKPRSFREGGSPVDYGSMRGGSRWRSDESTSEDEVEDHRPGRNIDSGVSFSRRRARISRR</sequence>
<organism evidence="5 6">
    <name type="scientific">Ananas comosus</name>
    <name type="common">Pineapple</name>
    <name type="synonym">Ananas ananas</name>
    <dbReference type="NCBI Taxonomy" id="4615"/>
    <lineage>
        <taxon>Eukaryota</taxon>
        <taxon>Viridiplantae</taxon>
        <taxon>Streptophyta</taxon>
        <taxon>Embryophyta</taxon>
        <taxon>Tracheophyta</taxon>
        <taxon>Spermatophyta</taxon>
        <taxon>Magnoliopsida</taxon>
        <taxon>Liliopsida</taxon>
        <taxon>Poales</taxon>
        <taxon>Bromeliaceae</taxon>
        <taxon>Bromelioideae</taxon>
        <taxon>Ananas</taxon>
    </lineage>
</organism>
<feature type="domain" description="ELYS-like" evidence="4">
    <location>
        <begin position="320"/>
        <end position="595"/>
    </location>
</feature>
<feature type="compositionally biased region" description="Basic residues" evidence="3">
    <location>
        <begin position="957"/>
        <end position="966"/>
    </location>
</feature>
<evidence type="ECO:0000313" key="5">
    <source>
        <dbReference type="Proteomes" id="UP000515123"/>
    </source>
</evidence>
<evidence type="ECO:0000256" key="3">
    <source>
        <dbReference type="SAM" id="MobiDB-lite"/>
    </source>
</evidence>
<dbReference type="PANTHER" id="PTHR47358">
    <property type="entry name" value="E3 UBIQUITIN-PROTEIN LIGASE HOS1"/>
    <property type="match status" value="1"/>
</dbReference>
<dbReference type="RefSeq" id="XP_020101990.1">
    <property type="nucleotide sequence ID" value="XM_020246401.1"/>
</dbReference>
<evidence type="ECO:0000313" key="6">
    <source>
        <dbReference type="RefSeq" id="XP_020101990.1"/>
    </source>
</evidence>
<reference evidence="6" key="2">
    <citation type="submission" date="2025-08" db="UniProtKB">
        <authorList>
            <consortium name="RefSeq"/>
        </authorList>
    </citation>
    <scope>IDENTIFICATION</scope>
    <source>
        <tissue evidence="6">Leaf</tissue>
    </source>
</reference>
<name>A0A6P5G9N9_ANACO</name>
<dbReference type="InterPro" id="IPR044718">
    <property type="entry name" value="HOS1"/>
</dbReference>
<dbReference type="Proteomes" id="UP000515123">
    <property type="component" value="Linkage group 13"/>
</dbReference>
<dbReference type="GeneID" id="109719627"/>
<dbReference type="OrthoDB" id="20729at2759"/>
<dbReference type="GO" id="GO:0005634">
    <property type="term" value="C:nucleus"/>
    <property type="evidence" value="ECO:0007669"/>
    <property type="project" value="UniProtKB-SubCell"/>
</dbReference>
<dbReference type="GO" id="GO:0016567">
    <property type="term" value="P:protein ubiquitination"/>
    <property type="evidence" value="ECO:0007669"/>
    <property type="project" value="InterPro"/>
</dbReference>